<keyword evidence="2" id="KW-1185">Reference proteome</keyword>
<organism evidence="1 2">
    <name type="scientific">Allofrancisella inopinata</name>
    <dbReference type="NCBI Taxonomy" id="1085647"/>
    <lineage>
        <taxon>Bacteria</taxon>
        <taxon>Pseudomonadati</taxon>
        <taxon>Pseudomonadota</taxon>
        <taxon>Gammaproteobacteria</taxon>
        <taxon>Thiotrichales</taxon>
        <taxon>Francisellaceae</taxon>
        <taxon>Allofrancisella</taxon>
    </lineage>
</organism>
<dbReference type="Proteomes" id="UP000502004">
    <property type="component" value="Chromosome"/>
</dbReference>
<sequence>MISEKGLFLVEARRFLEPLWLKAHASWGKIPSCLSSHMCRYSCIFLKQILVNDFEEKWEISSGRPFNVKDRYGYKDSNHIWHDHSWLQMDNLCIDITADQFGGKQIYYGKLPKSIYKANLTEKDTKASLATLESRVKGWINAWYNK</sequence>
<name>A0AAE6YJS8_9GAMM</name>
<reference evidence="1 2" key="1">
    <citation type="submission" date="2019-03" db="EMBL/GenBank/DDBJ databases">
        <title>Complete Genome Sequence of Allofrancisella inopinata Strain SYSU YG23 Isolated from Water-Cooling Systems in China.</title>
        <authorList>
            <person name="Ohrman C."/>
            <person name="Uneklint I."/>
            <person name="Sjodin A."/>
        </authorList>
    </citation>
    <scope>NUCLEOTIDE SEQUENCE [LARGE SCALE GENOMIC DNA]</scope>
    <source>
        <strain evidence="1 2">SYSU YG23</strain>
    </source>
</reference>
<accession>A0AAE6YJS8</accession>
<protein>
    <submittedName>
        <fullName evidence="1">Uncharacterized protein</fullName>
    </submittedName>
</protein>
<evidence type="ECO:0000313" key="1">
    <source>
        <dbReference type="EMBL" id="QIV96114.1"/>
    </source>
</evidence>
<dbReference type="EMBL" id="CP038241">
    <property type="protein sequence ID" value="QIV96114.1"/>
    <property type="molecule type" value="Genomic_DNA"/>
</dbReference>
<evidence type="ECO:0000313" key="2">
    <source>
        <dbReference type="Proteomes" id="UP000502004"/>
    </source>
</evidence>
<dbReference type="RefSeq" id="WP_133942235.1">
    <property type="nucleotide sequence ID" value="NZ_CP038241.1"/>
</dbReference>
<gene>
    <name evidence="1" type="ORF">E4K63_04430</name>
</gene>
<proteinExistence type="predicted"/>
<dbReference type="KEGG" id="aii:E4K63_04430"/>
<dbReference type="AlphaFoldDB" id="A0AAE6YJS8"/>